<proteinExistence type="predicted"/>
<organism evidence="1 2">
    <name type="scientific">Sphingobacterium bambusae</name>
    <dbReference type="NCBI Taxonomy" id="662858"/>
    <lineage>
        <taxon>Bacteria</taxon>
        <taxon>Pseudomonadati</taxon>
        <taxon>Bacteroidota</taxon>
        <taxon>Sphingobacteriia</taxon>
        <taxon>Sphingobacteriales</taxon>
        <taxon>Sphingobacteriaceae</taxon>
        <taxon>Sphingobacterium</taxon>
    </lineage>
</organism>
<dbReference type="SUPFAM" id="SSF53649">
    <property type="entry name" value="Alkaline phosphatase-like"/>
    <property type="match status" value="1"/>
</dbReference>
<name>A0ABW6BE18_9SPHI</name>
<dbReference type="InterPro" id="IPR017850">
    <property type="entry name" value="Alkaline_phosphatase_core_sf"/>
</dbReference>
<dbReference type="SUPFAM" id="SSF49899">
    <property type="entry name" value="Concanavalin A-like lectins/glucanases"/>
    <property type="match status" value="1"/>
</dbReference>
<evidence type="ECO:0000313" key="2">
    <source>
        <dbReference type="Proteomes" id="UP001597525"/>
    </source>
</evidence>
<protein>
    <submittedName>
        <fullName evidence="1">LamG-like jellyroll fold domain-containing protein</fullName>
    </submittedName>
</protein>
<dbReference type="RefSeq" id="WP_320182484.1">
    <property type="nucleotide sequence ID" value="NZ_CP138332.1"/>
</dbReference>
<reference evidence="2" key="1">
    <citation type="journal article" date="2019" name="Int. J. Syst. Evol. Microbiol.">
        <title>The Global Catalogue of Microorganisms (GCM) 10K type strain sequencing project: providing services to taxonomists for standard genome sequencing and annotation.</title>
        <authorList>
            <consortium name="The Broad Institute Genomics Platform"/>
            <consortium name="The Broad Institute Genome Sequencing Center for Infectious Disease"/>
            <person name="Wu L."/>
            <person name="Ma J."/>
        </authorList>
    </citation>
    <scope>NUCLEOTIDE SEQUENCE [LARGE SCALE GENOMIC DNA]</scope>
    <source>
        <strain evidence="2">KCTC 22814</strain>
    </source>
</reference>
<dbReference type="Gene3D" id="3.40.720.10">
    <property type="entry name" value="Alkaline Phosphatase, subunit A"/>
    <property type="match status" value="1"/>
</dbReference>
<sequence length="575" mass="62869">MLMLVLGHVACTKYENPPAIFEEQEDGRAMEMRRKVLFISVDGAVGTVVKEVMPTNIEAMLATSKYTFDALADENTGDAASWMTMMSGVSSSAHHIEDDSFIPKPDENDHHANTAGYPSMLYRMATLAPSLRTYAVARNAGISDRLLVSANESHQATSDEEVKDLAVGLLDTKISDVLILQFTDVLEAGKIGGFSADNSGYVDALNRVDGYIGEILAAMKARENFEFEDWLVVITSNHGGIENSYGGDSAEERNIFAVFQNPRFRSLELVADKMEALRFFGFFDPLQPSYAYYGASAFRGRNNPVDNDAEKVYNAAYTGELTVEAKIKMNAVQGGYAYALNTPFLGKNAQRTGQTPGWAFFKSGAGLTFYAADGATKIESGMGTVSSAGEWAHITAVLLKVNNVPTAKLYVNGALVASPSNESLNMANLASSTGLTFGYFPYIFSGLPIDMQMCDVHIWNKALSDSEVAENANRIGLPATALQDSRLVGYWPMDELVNSKFENRVSGKPAVAAQGVTRKIISANDMPFADPNAVLFQSTDVFTQIFYWMQLQTQDTWNLEGQVFLGRFESEFLVD</sequence>
<comment type="caution">
    <text evidence="1">The sequence shown here is derived from an EMBL/GenBank/DDBJ whole genome shotgun (WGS) entry which is preliminary data.</text>
</comment>
<keyword evidence="2" id="KW-1185">Reference proteome</keyword>
<gene>
    <name evidence="1" type="ORF">ACFS7Y_05270</name>
</gene>
<dbReference type="EMBL" id="JBHUPB010000004">
    <property type="protein sequence ID" value="MFD2966783.1"/>
    <property type="molecule type" value="Genomic_DNA"/>
</dbReference>
<accession>A0ABW6BE18</accession>
<dbReference type="InterPro" id="IPR013320">
    <property type="entry name" value="ConA-like_dom_sf"/>
</dbReference>
<dbReference type="Proteomes" id="UP001597525">
    <property type="component" value="Unassembled WGS sequence"/>
</dbReference>
<dbReference type="Gene3D" id="2.60.120.200">
    <property type="match status" value="1"/>
</dbReference>
<dbReference type="Pfam" id="PF13385">
    <property type="entry name" value="Laminin_G_3"/>
    <property type="match status" value="1"/>
</dbReference>
<evidence type="ECO:0000313" key="1">
    <source>
        <dbReference type="EMBL" id="MFD2966783.1"/>
    </source>
</evidence>